<dbReference type="OrthoDB" id="7862519at2"/>
<protein>
    <submittedName>
        <fullName evidence="2">Uncharacterized protein</fullName>
    </submittedName>
</protein>
<accession>A0A1Y5RZR9</accession>
<proteinExistence type="predicted"/>
<organism evidence="2 3">
    <name type="scientific">Roseisalinus antarcticus</name>
    <dbReference type="NCBI Taxonomy" id="254357"/>
    <lineage>
        <taxon>Bacteria</taxon>
        <taxon>Pseudomonadati</taxon>
        <taxon>Pseudomonadota</taxon>
        <taxon>Alphaproteobacteria</taxon>
        <taxon>Rhodobacterales</taxon>
        <taxon>Roseobacteraceae</taxon>
        <taxon>Roseisalinus</taxon>
    </lineage>
</organism>
<dbReference type="RefSeq" id="WP_085877832.1">
    <property type="nucleotide sequence ID" value="NZ_FWFZ01000003.1"/>
</dbReference>
<gene>
    <name evidence="2" type="ORF">ROA7023_00918</name>
</gene>
<evidence type="ECO:0000313" key="2">
    <source>
        <dbReference type="EMBL" id="SLN27929.1"/>
    </source>
</evidence>
<evidence type="ECO:0000256" key="1">
    <source>
        <dbReference type="SAM" id="Phobius"/>
    </source>
</evidence>
<keyword evidence="1" id="KW-1133">Transmembrane helix</keyword>
<reference evidence="2 3" key="1">
    <citation type="submission" date="2017-03" db="EMBL/GenBank/DDBJ databases">
        <authorList>
            <person name="Afonso C.L."/>
            <person name="Miller P.J."/>
            <person name="Scott M.A."/>
            <person name="Spackman E."/>
            <person name="Goraichik I."/>
            <person name="Dimitrov K.M."/>
            <person name="Suarez D.L."/>
            <person name="Swayne D.E."/>
        </authorList>
    </citation>
    <scope>NUCLEOTIDE SEQUENCE [LARGE SCALE GENOMIC DNA]</scope>
    <source>
        <strain evidence="2 3">CECT 7023</strain>
    </source>
</reference>
<dbReference type="Proteomes" id="UP000193900">
    <property type="component" value="Unassembled WGS sequence"/>
</dbReference>
<keyword evidence="3" id="KW-1185">Reference proteome</keyword>
<sequence>MLEPDENGVYLRLDASPMRRLFAVGVFYGLGGMVAWLALGPPLSMGARLGLLVLAFAALFQGEALRRATQGAILLTTAGLVDGSGRVLAALDEIERVERGTFAFKPSHGFLVVLKHRAPRAWVPGMWWRMGRRVGIGGVTAGSQGKAMADRLAMVLARRDAG</sequence>
<name>A0A1Y5RZR9_9RHOB</name>
<feature type="transmembrane region" description="Helical" evidence="1">
    <location>
        <begin position="21"/>
        <end position="39"/>
    </location>
</feature>
<keyword evidence="1" id="KW-0812">Transmembrane</keyword>
<dbReference type="EMBL" id="FWFZ01000003">
    <property type="protein sequence ID" value="SLN27929.1"/>
    <property type="molecule type" value="Genomic_DNA"/>
</dbReference>
<keyword evidence="1" id="KW-0472">Membrane</keyword>
<evidence type="ECO:0000313" key="3">
    <source>
        <dbReference type="Proteomes" id="UP000193900"/>
    </source>
</evidence>
<dbReference type="AlphaFoldDB" id="A0A1Y5RZR9"/>